<accession>A0A2P5EG99</accession>
<reference evidence="2" key="1">
    <citation type="submission" date="2016-06" db="EMBL/GenBank/DDBJ databases">
        <title>Parallel loss of symbiosis genes in relatives of nitrogen-fixing non-legume Parasponia.</title>
        <authorList>
            <person name="Van Velzen R."/>
            <person name="Holmer R."/>
            <person name="Bu F."/>
            <person name="Rutten L."/>
            <person name="Van Zeijl A."/>
            <person name="Liu W."/>
            <person name="Santuari L."/>
            <person name="Cao Q."/>
            <person name="Sharma T."/>
            <person name="Shen D."/>
            <person name="Roswanjaya Y."/>
            <person name="Wardhani T."/>
            <person name="Kalhor M.S."/>
            <person name="Jansen J."/>
            <person name="Van den Hoogen J."/>
            <person name="Gungor B."/>
            <person name="Hartog M."/>
            <person name="Hontelez J."/>
            <person name="Verver J."/>
            <person name="Yang W.-C."/>
            <person name="Schijlen E."/>
            <person name="Repin R."/>
            <person name="Schilthuizen M."/>
            <person name="Schranz E."/>
            <person name="Heidstra R."/>
            <person name="Miyata K."/>
            <person name="Fedorova E."/>
            <person name="Kohlen W."/>
            <person name="Bisseling T."/>
            <person name="Smit S."/>
            <person name="Geurts R."/>
        </authorList>
    </citation>
    <scope>NUCLEOTIDE SEQUENCE [LARGE SCALE GENOMIC DNA]</scope>
    <source>
        <strain evidence="2">cv. RG33-2</strain>
    </source>
</reference>
<gene>
    <name evidence="1" type="ORF">TorRG33x02_196010</name>
</gene>
<dbReference type="InParanoid" id="A0A2P5EG99"/>
<dbReference type="EMBL" id="JXTC01000160">
    <property type="protein sequence ID" value="PON84534.1"/>
    <property type="molecule type" value="Genomic_DNA"/>
</dbReference>
<dbReference type="OrthoDB" id="10346026at2759"/>
<evidence type="ECO:0000313" key="2">
    <source>
        <dbReference type="Proteomes" id="UP000237000"/>
    </source>
</evidence>
<sequence length="127" mass="14545">MFPSLSPCRTRIIRRGLGGAVVATFNEPLLAVSFGFGFEDEQHWIVLTLLCETDDDDDDDERESDEIERETAIAIVGIDKERKILRISRGRKAMTQLFPPLEQRIALCVCAYLWFWMVNIQSYFLGG</sequence>
<name>A0A2P5EG99_TREOI</name>
<organism evidence="1 2">
    <name type="scientific">Trema orientale</name>
    <name type="common">Charcoal tree</name>
    <name type="synonym">Celtis orientalis</name>
    <dbReference type="NCBI Taxonomy" id="63057"/>
    <lineage>
        <taxon>Eukaryota</taxon>
        <taxon>Viridiplantae</taxon>
        <taxon>Streptophyta</taxon>
        <taxon>Embryophyta</taxon>
        <taxon>Tracheophyta</taxon>
        <taxon>Spermatophyta</taxon>
        <taxon>Magnoliopsida</taxon>
        <taxon>eudicotyledons</taxon>
        <taxon>Gunneridae</taxon>
        <taxon>Pentapetalae</taxon>
        <taxon>rosids</taxon>
        <taxon>fabids</taxon>
        <taxon>Rosales</taxon>
        <taxon>Cannabaceae</taxon>
        <taxon>Trema</taxon>
    </lineage>
</organism>
<evidence type="ECO:0000313" key="1">
    <source>
        <dbReference type="EMBL" id="PON84534.1"/>
    </source>
</evidence>
<dbReference type="AlphaFoldDB" id="A0A2P5EG99"/>
<keyword evidence="2" id="KW-1185">Reference proteome</keyword>
<dbReference type="Proteomes" id="UP000237000">
    <property type="component" value="Unassembled WGS sequence"/>
</dbReference>
<proteinExistence type="predicted"/>
<comment type="caution">
    <text evidence="1">The sequence shown here is derived from an EMBL/GenBank/DDBJ whole genome shotgun (WGS) entry which is preliminary data.</text>
</comment>
<protein>
    <submittedName>
        <fullName evidence="1">Uncharacterized protein</fullName>
    </submittedName>
</protein>